<evidence type="ECO:0000313" key="4">
    <source>
        <dbReference type="RefSeq" id="XP_014000512.1"/>
    </source>
</evidence>
<feature type="domain" description="SERTA" evidence="2">
    <location>
        <begin position="70"/>
        <end position="117"/>
    </location>
</feature>
<protein>
    <submittedName>
        <fullName evidence="4">SERTA domain-containing protein 2 isoform X1</fullName>
    </submittedName>
</protein>
<proteinExistence type="predicted"/>
<name>A0A1S3MBG7_SALSA</name>
<evidence type="ECO:0000313" key="3">
    <source>
        <dbReference type="Proteomes" id="UP001652741"/>
    </source>
</evidence>
<dbReference type="OrthoDB" id="8735401at2759"/>
<accession>A0A1S3MBG7</accession>
<feature type="compositionally biased region" description="Polar residues" evidence="1">
    <location>
        <begin position="143"/>
        <end position="156"/>
    </location>
</feature>
<sequence length="273" mass="29917">MGQRDIVSYETSVRRKSRIRTASMCRLDVECAVKGPEQHVNALPSSRYMVGRGVKRKLSDCEGQMLDLPYPQQRQLVLDLCLDKLQSCQRRAEPSLHRSVLLANTLRQIQLEMRQEGDPHPESPPPAPATPRHSPDLPPVPSDCTSTPVAALSSSLPCDDDDAQSTCTELPKGPGSEDGGKSPDLLFGSFEITNSTSYLSDLQLDDIFEDIDTSMYDPSDFSVLPCPPPRGSSGASLGNDYNLKAFSTCTTSSSTLQMCLNDLDHIMEILVRS</sequence>
<dbReference type="PANTHER" id="PTHR16277">
    <property type="entry name" value="CELL DIVISION CYCLE ASSOCIATED PROTEIN 4/SERTA DOMAIN-CONTAINING PROTEIN 2"/>
    <property type="match status" value="1"/>
</dbReference>
<dbReference type="GO" id="GO:0005634">
    <property type="term" value="C:nucleus"/>
    <property type="evidence" value="ECO:0007669"/>
    <property type="project" value="TreeGrafter"/>
</dbReference>
<dbReference type="PROSITE" id="PS51053">
    <property type="entry name" value="SERTA"/>
    <property type="match status" value="1"/>
</dbReference>
<evidence type="ECO:0000256" key="1">
    <source>
        <dbReference type="SAM" id="MobiDB-lite"/>
    </source>
</evidence>
<dbReference type="Pfam" id="PF06031">
    <property type="entry name" value="SERTA"/>
    <property type="match status" value="1"/>
</dbReference>
<gene>
    <name evidence="4" type="primary">si:dkey-177p2.6</name>
</gene>
<dbReference type="PANTHER" id="PTHR16277:SF16">
    <property type="entry name" value="SERTA DOMAIN-CONTAINING PROTEIN"/>
    <property type="match status" value="1"/>
</dbReference>
<dbReference type="InterPro" id="IPR052262">
    <property type="entry name" value="E2F-SERTA_domain_protein"/>
</dbReference>
<keyword evidence="3" id="KW-1185">Reference proteome</keyword>
<dbReference type="Bgee" id="ENSSSAG00000041496">
    <property type="expression patterns" value="Expressed in ovary and 26 other cell types or tissues"/>
</dbReference>
<dbReference type="KEGG" id="sasa:106571683"/>
<organism evidence="3 4">
    <name type="scientific">Salmo salar</name>
    <name type="common">Atlantic salmon</name>
    <dbReference type="NCBI Taxonomy" id="8030"/>
    <lineage>
        <taxon>Eukaryota</taxon>
        <taxon>Metazoa</taxon>
        <taxon>Chordata</taxon>
        <taxon>Craniata</taxon>
        <taxon>Vertebrata</taxon>
        <taxon>Euteleostomi</taxon>
        <taxon>Actinopterygii</taxon>
        <taxon>Neopterygii</taxon>
        <taxon>Teleostei</taxon>
        <taxon>Protacanthopterygii</taxon>
        <taxon>Salmoniformes</taxon>
        <taxon>Salmonidae</taxon>
        <taxon>Salmoninae</taxon>
        <taxon>Salmo</taxon>
    </lineage>
</organism>
<dbReference type="RefSeq" id="XP_014000512.1">
    <property type="nucleotide sequence ID" value="XM_014145037.2"/>
</dbReference>
<dbReference type="STRING" id="8030.ENSSSAP00000033936"/>
<reference evidence="4" key="1">
    <citation type="submission" date="2025-08" db="UniProtKB">
        <authorList>
            <consortium name="RefSeq"/>
        </authorList>
    </citation>
    <scope>IDENTIFICATION</scope>
</reference>
<dbReference type="InterPro" id="IPR009263">
    <property type="entry name" value="SERTA_dom"/>
</dbReference>
<feature type="region of interest" description="Disordered" evidence="1">
    <location>
        <begin position="114"/>
        <end position="182"/>
    </location>
</feature>
<dbReference type="Proteomes" id="UP001652741">
    <property type="component" value="Chromosome ssa15"/>
</dbReference>
<dbReference type="PaxDb" id="8030-ENSSSAP00000033936"/>
<dbReference type="AlphaFoldDB" id="A0A1S3MBG7"/>
<evidence type="ECO:0000259" key="2">
    <source>
        <dbReference type="PROSITE" id="PS51053"/>
    </source>
</evidence>